<dbReference type="InterPro" id="IPR035412">
    <property type="entry name" value="Terminase_L_N"/>
</dbReference>
<evidence type="ECO:0000259" key="1">
    <source>
        <dbReference type="Pfam" id="PF04466"/>
    </source>
</evidence>
<reference evidence="2" key="1">
    <citation type="journal article" date="2015" name="Front. Microbiol.">
        <title>Combining genomic sequencing methods to explore viral diversity and reveal potential virus-host interactions.</title>
        <authorList>
            <person name="Chow C.E."/>
            <person name="Winget D.M."/>
            <person name="White R.A.III."/>
            <person name="Hallam S.J."/>
            <person name="Suttle C.A."/>
        </authorList>
    </citation>
    <scope>NUCLEOTIDE SEQUENCE</scope>
    <source>
        <strain evidence="2">H4084948</strain>
    </source>
</reference>
<protein>
    <submittedName>
        <fullName evidence="2">Phage portal protein</fullName>
    </submittedName>
</protein>
<proteinExistence type="predicted"/>
<dbReference type="EMBL" id="KR029595">
    <property type="protein sequence ID" value="AKH47515.1"/>
    <property type="molecule type" value="Genomic_DNA"/>
</dbReference>
<organism evidence="2">
    <name type="scientific">uncultured marine virus</name>
    <dbReference type="NCBI Taxonomy" id="186617"/>
    <lineage>
        <taxon>Viruses</taxon>
        <taxon>environmental samples</taxon>
    </lineage>
</organism>
<name>A0A0F7L6K9_9VIRU</name>
<dbReference type="Gene3D" id="3.30.420.240">
    <property type="match status" value="1"/>
</dbReference>
<dbReference type="InterPro" id="IPR027417">
    <property type="entry name" value="P-loop_NTPase"/>
</dbReference>
<evidence type="ECO:0000313" key="2">
    <source>
        <dbReference type="EMBL" id="AKH47515.1"/>
    </source>
</evidence>
<dbReference type="Pfam" id="PF04466">
    <property type="entry name" value="Terminase_3"/>
    <property type="match status" value="1"/>
</dbReference>
<accession>A0A0F7L6K9</accession>
<dbReference type="Gene3D" id="3.40.50.300">
    <property type="entry name" value="P-loop containing nucleotide triphosphate hydrolases"/>
    <property type="match status" value="1"/>
</dbReference>
<feature type="domain" description="Phage terminase large subunit N-terminal" evidence="1">
    <location>
        <begin position="119"/>
        <end position="212"/>
    </location>
</feature>
<reference evidence="2" key="2">
    <citation type="submission" date="2015-03" db="EMBL/GenBank/DDBJ databases">
        <authorList>
            <person name="Chow C.-E.T."/>
            <person name="Winget D.M."/>
            <person name="White R.A.III."/>
            <person name="Hallam S.J."/>
            <person name="Suttle C.A."/>
        </authorList>
    </citation>
    <scope>NUCLEOTIDE SEQUENCE</scope>
    <source>
        <strain evidence="2">H4084948</strain>
    </source>
</reference>
<sequence length="430" mass="49431">MIPTEKQKKALNYLTDHTTKFLGYGGAAGGGKTYLGCFWIMQLGYYAAGTKYFIGRDSLKDTRDSVLNTWRKLSNEIGFKEWKYSDNHIIFDNGTDIEFLDLSLYPQKDPLYERFGSKEYTCGWIEEAAPVNFMAFDVLKSRVGRWMNTEYNIKAKILCSFNPRKTWVDTTFYRPFSKKQETIDTKFVYALPTDNPYLPSDYIESLKNIKDNATRERLLNGNFDYDDDPASLISFEDISNLYTNNHVNGGNKYIVADIARYGSDSAVITVWDGYKLIDFHTFAISSTVEIQNCINSMRSKHQIPASNCLADEDGVGGGVVDNCKIKGFTNNQRAMNPQYQNIKTECGYKLSELIKQFYIQCELPEIDKDKINQELGQLKTYDADKDGKLRILPKEKIKQNIGRSPDWLDVFIMRCYFSLIENRGSRTFVV</sequence>